<comment type="caution">
    <text evidence="14">The sequence shown here is derived from an EMBL/GenBank/DDBJ whole genome shotgun (WGS) entry which is preliminary data.</text>
</comment>
<evidence type="ECO:0000259" key="13">
    <source>
        <dbReference type="Pfam" id="PF07732"/>
    </source>
</evidence>
<dbReference type="PANTHER" id="PTHR48267:SF1">
    <property type="entry name" value="BILIRUBIN OXIDASE"/>
    <property type="match status" value="1"/>
</dbReference>
<dbReference type="STRING" id="410332.SAMN04488550_0777"/>
<evidence type="ECO:0000259" key="12">
    <source>
        <dbReference type="Pfam" id="PF07731"/>
    </source>
</evidence>
<dbReference type="SUPFAM" id="SSF49503">
    <property type="entry name" value="Cupredoxins"/>
    <property type="match status" value="3"/>
</dbReference>
<sequence>MLNKGEHMNTAEVISRRTWLKGAGVVAAATVVAACSSDDTTPGGSDPTGSESRPLPIPPVLKPATSGTTKVFRLEAKPGTSEIVAGKSTPTWGYNGSILGPTIRVRRGDDIRVKVGNALPEMTTVHWHGMHLPANMDGGPHQPIMPGDTWTAEYTIKQQAATLWYHPHPHGTTSRHAYRGLSGLLIVDDDQSDQLDLPNRYGIDDIPLIVQEKRFTSDHMLDETDREDVGLIGDTAVVNGISGPTFTATTRRVRFRILDGSTMRLFNLAFSDRRDFTIIGSDGGLLDRPVTATSVYLSPGERAEIVVDLEPEEKVTLKAVRFADNLEVDDDDSPDFGLKDEFDLLSIVGPPAEAAVPPVLPTGLNPTLRAPARPAATAKKRTFDMEWFQINNRLMDITRVDDTVDVDTDEIWTIANKDNWIHNFHVHDTQFRVLSLDKTSTTPLIDGWKDTILLAPGAVATIALRFTDYTSNRWPYMYHCHLMFHEDQGMMGQFVVVKPGQKPSPAIGSGLEHDMGPKPSNSRSAPETSSSHRHSG</sequence>
<dbReference type="InterPro" id="IPR002355">
    <property type="entry name" value="Cu_oxidase_Cu_BS"/>
</dbReference>
<dbReference type="Gene3D" id="2.60.40.420">
    <property type="entry name" value="Cupredoxins - blue copper proteins"/>
    <property type="match status" value="3"/>
</dbReference>
<dbReference type="AlphaFoldDB" id="M3VBZ0"/>
<evidence type="ECO:0000256" key="2">
    <source>
        <dbReference type="ARBA" id="ARBA00011245"/>
    </source>
</evidence>
<comment type="catalytic activity">
    <reaction evidence="9">
        <text>4 Cu(+) + O2 + 4 H(+) = 4 Cu(2+) + 2 H2O</text>
        <dbReference type="Rhea" id="RHEA:30083"/>
        <dbReference type="ChEBI" id="CHEBI:15377"/>
        <dbReference type="ChEBI" id="CHEBI:15378"/>
        <dbReference type="ChEBI" id="CHEBI:15379"/>
        <dbReference type="ChEBI" id="CHEBI:29036"/>
        <dbReference type="ChEBI" id="CHEBI:49552"/>
        <dbReference type="EC" id="1.16.3.4"/>
    </reaction>
    <physiologicalReaction direction="left-to-right" evidence="9">
        <dbReference type="Rhea" id="RHEA:30084"/>
    </physiologicalReaction>
</comment>
<dbReference type="CDD" id="cd04232">
    <property type="entry name" value="CuRO_1_CueO_FtsP"/>
    <property type="match status" value="1"/>
</dbReference>
<dbReference type="InterPro" id="IPR006311">
    <property type="entry name" value="TAT_signal"/>
</dbReference>
<dbReference type="InterPro" id="IPR011707">
    <property type="entry name" value="Cu-oxidase-like_N"/>
</dbReference>
<proteinExistence type="inferred from homology"/>
<evidence type="ECO:0000256" key="9">
    <source>
        <dbReference type="ARBA" id="ARBA00048092"/>
    </source>
</evidence>
<gene>
    <name evidence="14" type="ORF">GM1_026_00660</name>
</gene>
<feature type="compositionally biased region" description="Polar residues" evidence="10">
    <location>
        <begin position="37"/>
        <end position="51"/>
    </location>
</feature>
<evidence type="ECO:0000256" key="8">
    <source>
        <dbReference type="ARBA" id="ARBA00043090"/>
    </source>
</evidence>
<organism evidence="14 15">
    <name type="scientific">Gordonia malaquae NBRC 108250</name>
    <dbReference type="NCBI Taxonomy" id="1223542"/>
    <lineage>
        <taxon>Bacteria</taxon>
        <taxon>Bacillati</taxon>
        <taxon>Actinomycetota</taxon>
        <taxon>Actinomycetes</taxon>
        <taxon>Mycobacteriales</taxon>
        <taxon>Gordoniaceae</taxon>
        <taxon>Gordonia</taxon>
    </lineage>
</organism>
<dbReference type="CDD" id="cd13867">
    <property type="entry name" value="CuRO_2_CueO_FtsP"/>
    <property type="match status" value="1"/>
</dbReference>
<evidence type="ECO:0000256" key="6">
    <source>
        <dbReference type="ARBA" id="ARBA00041027"/>
    </source>
</evidence>
<dbReference type="PROSITE" id="PS51318">
    <property type="entry name" value="TAT"/>
    <property type="match status" value="1"/>
</dbReference>
<dbReference type="InterPro" id="IPR045087">
    <property type="entry name" value="Cu-oxidase_fam"/>
</dbReference>
<dbReference type="InterPro" id="IPR011706">
    <property type="entry name" value="Cu-oxidase_C"/>
</dbReference>
<dbReference type="Pfam" id="PF07732">
    <property type="entry name" value="Cu-oxidase_3"/>
    <property type="match status" value="1"/>
</dbReference>
<dbReference type="PROSITE" id="PS51257">
    <property type="entry name" value="PROKAR_LIPOPROTEIN"/>
    <property type="match status" value="1"/>
</dbReference>
<evidence type="ECO:0000256" key="10">
    <source>
        <dbReference type="SAM" id="MobiDB-lite"/>
    </source>
</evidence>
<feature type="compositionally biased region" description="Polar residues" evidence="10">
    <location>
        <begin position="519"/>
        <end position="529"/>
    </location>
</feature>
<dbReference type="InterPro" id="IPR001117">
    <property type="entry name" value="Cu-oxidase_2nd"/>
</dbReference>
<reference evidence="14 15" key="1">
    <citation type="submission" date="2013-02" db="EMBL/GenBank/DDBJ databases">
        <title>Whole genome shotgun sequence of Gordonia malaquae NBRC 108250.</title>
        <authorList>
            <person name="Yoshida I."/>
            <person name="Hosoyama A."/>
            <person name="Tsuchikane K."/>
            <person name="Ando Y."/>
            <person name="Baba S."/>
            <person name="Ohji S."/>
            <person name="Hamada M."/>
            <person name="Tamura T."/>
            <person name="Yamazoe A."/>
            <person name="Yamazaki S."/>
            <person name="Fujita N."/>
        </authorList>
    </citation>
    <scope>NUCLEOTIDE SEQUENCE [LARGE SCALE GENOMIC DNA]</scope>
    <source>
        <strain evidence="14 15">NBRC 108250</strain>
    </source>
</reference>
<feature type="region of interest" description="Disordered" evidence="10">
    <location>
        <begin position="36"/>
        <end position="64"/>
    </location>
</feature>
<keyword evidence="3" id="KW-0479">Metal-binding</keyword>
<evidence type="ECO:0000256" key="1">
    <source>
        <dbReference type="ARBA" id="ARBA00010609"/>
    </source>
</evidence>
<feature type="region of interest" description="Disordered" evidence="10">
    <location>
        <begin position="501"/>
        <end position="536"/>
    </location>
</feature>
<dbReference type="Pfam" id="PF00394">
    <property type="entry name" value="Cu-oxidase"/>
    <property type="match status" value="1"/>
</dbReference>
<dbReference type="InterPro" id="IPR008972">
    <property type="entry name" value="Cupredoxin"/>
</dbReference>
<accession>M3VBZ0</accession>
<evidence type="ECO:0000313" key="15">
    <source>
        <dbReference type="Proteomes" id="UP000035009"/>
    </source>
</evidence>
<evidence type="ECO:0000259" key="11">
    <source>
        <dbReference type="Pfam" id="PF00394"/>
    </source>
</evidence>
<evidence type="ECO:0000256" key="5">
    <source>
        <dbReference type="ARBA" id="ARBA00038978"/>
    </source>
</evidence>
<dbReference type="GO" id="GO:0016491">
    <property type="term" value="F:oxidoreductase activity"/>
    <property type="evidence" value="ECO:0007669"/>
    <property type="project" value="UniProtKB-KW"/>
</dbReference>
<comment type="subunit">
    <text evidence="2">Monomer.</text>
</comment>
<keyword evidence="4" id="KW-0560">Oxidoreductase</keyword>
<dbReference type="GO" id="GO:0005507">
    <property type="term" value="F:copper ion binding"/>
    <property type="evidence" value="ECO:0007669"/>
    <property type="project" value="InterPro"/>
</dbReference>
<feature type="domain" description="Plastocyanin-like" evidence="12">
    <location>
        <begin position="385"/>
        <end position="497"/>
    </location>
</feature>
<evidence type="ECO:0000313" key="14">
    <source>
        <dbReference type="EMBL" id="GAC81098.1"/>
    </source>
</evidence>
<protein>
    <recommendedName>
        <fullName evidence="6">Multicopper oxidase CueO</fullName>
        <ecNumber evidence="5">1.16.3.4</ecNumber>
    </recommendedName>
    <alternativeName>
        <fullName evidence="7">Copper efflux oxidase</fullName>
    </alternativeName>
    <alternativeName>
        <fullName evidence="8">Cuprous oxidase</fullName>
    </alternativeName>
</protein>
<comment type="similarity">
    <text evidence="1">Belongs to the multicopper oxidase family.</text>
</comment>
<dbReference type="EC" id="1.16.3.4" evidence="5"/>
<evidence type="ECO:0000256" key="7">
    <source>
        <dbReference type="ARBA" id="ARBA00042896"/>
    </source>
</evidence>
<dbReference type="PANTHER" id="PTHR48267">
    <property type="entry name" value="CUPREDOXIN SUPERFAMILY PROTEIN"/>
    <property type="match status" value="1"/>
</dbReference>
<keyword evidence="15" id="KW-1185">Reference proteome</keyword>
<feature type="domain" description="Plastocyanin-like" evidence="11">
    <location>
        <begin position="225"/>
        <end position="310"/>
    </location>
</feature>
<dbReference type="Proteomes" id="UP000035009">
    <property type="component" value="Unassembled WGS sequence"/>
</dbReference>
<feature type="domain" description="Plastocyanin-like" evidence="13">
    <location>
        <begin position="80"/>
        <end position="191"/>
    </location>
</feature>
<name>M3VBZ0_GORML</name>
<evidence type="ECO:0000256" key="3">
    <source>
        <dbReference type="ARBA" id="ARBA00022723"/>
    </source>
</evidence>
<dbReference type="eggNOG" id="COG2132">
    <property type="taxonomic scope" value="Bacteria"/>
</dbReference>
<dbReference type="EMBL" id="BAOP01000026">
    <property type="protein sequence ID" value="GAC81098.1"/>
    <property type="molecule type" value="Genomic_DNA"/>
</dbReference>
<dbReference type="Pfam" id="PF07731">
    <property type="entry name" value="Cu-oxidase_2"/>
    <property type="match status" value="1"/>
</dbReference>
<dbReference type="PROSITE" id="PS00080">
    <property type="entry name" value="MULTICOPPER_OXIDASE2"/>
    <property type="match status" value="1"/>
</dbReference>
<evidence type="ECO:0000256" key="4">
    <source>
        <dbReference type="ARBA" id="ARBA00023002"/>
    </source>
</evidence>